<organism evidence="1 2">
    <name type="scientific">Sphagnum troendelagicum</name>
    <dbReference type="NCBI Taxonomy" id="128251"/>
    <lineage>
        <taxon>Eukaryota</taxon>
        <taxon>Viridiplantae</taxon>
        <taxon>Streptophyta</taxon>
        <taxon>Embryophyta</taxon>
        <taxon>Bryophyta</taxon>
        <taxon>Sphagnophytina</taxon>
        <taxon>Sphagnopsida</taxon>
        <taxon>Sphagnales</taxon>
        <taxon>Sphagnaceae</taxon>
        <taxon>Sphagnum</taxon>
    </lineage>
</organism>
<name>A0ABP0TDC2_9BRYO</name>
<proteinExistence type="predicted"/>
<protein>
    <submittedName>
        <fullName evidence="1">Uncharacterized protein</fullName>
    </submittedName>
</protein>
<dbReference type="PANTHER" id="PTHR33132">
    <property type="entry name" value="OSJNBB0118P14.9 PROTEIN"/>
    <property type="match status" value="1"/>
</dbReference>
<dbReference type="Proteomes" id="UP001497512">
    <property type="component" value="Chromosome 10"/>
</dbReference>
<reference evidence="1" key="1">
    <citation type="submission" date="2024-02" db="EMBL/GenBank/DDBJ databases">
        <authorList>
            <consortium name="ELIXIR-Norway"/>
            <consortium name="Elixir Norway"/>
        </authorList>
    </citation>
    <scope>NUCLEOTIDE SEQUENCE</scope>
</reference>
<evidence type="ECO:0000313" key="1">
    <source>
        <dbReference type="EMBL" id="CAK9193746.1"/>
    </source>
</evidence>
<gene>
    <name evidence="1" type="ORF">CSSPTR1EN2_LOCUS2180</name>
</gene>
<sequence length="147" mass="15825">MTCLCAPTKHAGSFRCRLHRSQTQWGGRPMPSSPPKTEDVEAVISVDESGLLCLESEVALKPVVSLPPPPPKSLARSPPRGASRLNRMFFASQSAASEVLKPLANEEHLSLIKMATGTGVSYSASRGLRPLVFSMIKNGHDRTKVCS</sequence>
<dbReference type="EMBL" id="OZ019902">
    <property type="protein sequence ID" value="CAK9193746.1"/>
    <property type="molecule type" value="Genomic_DNA"/>
</dbReference>
<evidence type="ECO:0000313" key="2">
    <source>
        <dbReference type="Proteomes" id="UP001497512"/>
    </source>
</evidence>
<accession>A0ABP0TDC2</accession>
<dbReference type="PANTHER" id="PTHR33132:SF135">
    <property type="entry name" value="OS02G0799700 PROTEIN"/>
    <property type="match status" value="1"/>
</dbReference>
<keyword evidence="2" id="KW-1185">Reference proteome</keyword>